<dbReference type="EMBL" id="AEWT01000007">
    <property type="protein sequence ID" value="EGC70469.1"/>
    <property type="molecule type" value="Genomic_DNA"/>
</dbReference>
<dbReference type="HOGENOM" id="CLU_3152347_0_0_9"/>
<dbReference type="AlphaFoldDB" id="F0EHF5"/>
<accession>F0EHF5</accession>
<reference evidence="1 2" key="1">
    <citation type="submission" date="2011-01" db="EMBL/GenBank/DDBJ databases">
        <authorList>
            <person name="Muzny D."/>
            <person name="Qin X."/>
            <person name="Deng J."/>
            <person name="Jiang H."/>
            <person name="Liu Y."/>
            <person name="Qu J."/>
            <person name="Song X.-Z."/>
            <person name="Zhang L."/>
            <person name="Thornton R."/>
            <person name="Coyle M."/>
            <person name="Francisco L."/>
            <person name="Jackson L."/>
            <person name="Javaid M."/>
            <person name="Korchina V."/>
            <person name="Kovar C."/>
            <person name="Mata R."/>
            <person name="Mathew T."/>
            <person name="Ngo R."/>
            <person name="Nguyen L."/>
            <person name="Nguyen N."/>
            <person name="Okwuonu G."/>
            <person name="Ongeri F."/>
            <person name="Pham C."/>
            <person name="Simmons D."/>
            <person name="Wilczek-Boney K."/>
            <person name="Hale W."/>
            <person name="Jakkamsetti A."/>
            <person name="Pham P."/>
            <person name="Ruth R."/>
            <person name="San Lucas F."/>
            <person name="Warren J."/>
            <person name="Zhang J."/>
            <person name="Zhao Z."/>
            <person name="Zhou C."/>
            <person name="Zhu D."/>
            <person name="Lee S."/>
            <person name="Bess C."/>
            <person name="Blankenburg K."/>
            <person name="Forbes L."/>
            <person name="Fu Q."/>
            <person name="Gubbala S."/>
            <person name="Hirani K."/>
            <person name="Jayaseelan J.C."/>
            <person name="Lara F."/>
            <person name="Munidasa M."/>
            <person name="Palculict T."/>
            <person name="Patil S."/>
            <person name="Pu L.-L."/>
            <person name="Saada N."/>
            <person name="Tang L."/>
            <person name="Weissenberger G."/>
            <person name="Zhu Y."/>
            <person name="Hemphill L."/>
            <person name="Shang Y."/>
            <person name="Youmans B."/>
            <person name="Ayvaz T."/>
            <person name="Ross M."/>
            <person name="Santibanez J."/>
            <person name="Aqrawi P."/>
            <person name="Gross S."/>
            <person name="Joshi V."/>
            <person name="Fowler G."/>
            <person name="Nazareth L."/>
            <person name="Reid J."/>
            <person name="Worley K."/>
            <person name="Petrosino J."/>
            <person name="Highlander S."/>
            <person name="Gibbs R."/>
        </authorList>
    </citation>
    <scope>NUCLEOTIDE SEQUENCE [LARGE SCALE GENOMIC DNA]</scope>
    <source>
        <strain evidence="1 2">ATCC 12755</strain>
    </source>
</reference>
<proteinExistence type="predicted"/>
<evidence type="ECO:0000313" key="2">
    <source>
        <dbReference type="Proteomes" id="UP000004835"/>
    </source>
</evidence>
<evidence type="ECO:0000313" key="1">
    <source>
        <dbReference type="EMBL" id="EGC70469.1"/>
    </source>
</evidence>
<gene>
    <name evidence="1" type="ORF">HMPREF9087_0847</name>
</gene>
<organism evidence="1 2">
    <name type="scientific">Enterococcus casseliflavus ATCC 12755</name>
    <dbReference type="NCBI Taxonomy" id="888066"/>
    <lineage>
        <taxon>Bacteria</taxon>
        <taxon>Bacillati</taxon>
        <taxon>Bacillota</taxon>
        <taxon>Bacilli</taxon>
        <taxon>Lactobacillales</taxon>
        <taxon>Enterococcaceae</taxon>
        <taxon>Enterococcus</taxon>
    </lineage>
</organism>
<name>F0EHF5_ENTCA</name>
<comment type="caution">
    <text evidence="1">The sequence shown here is derived from an EMBL/GenBank/DDBJ whole genome shotgun (WGS) entry which is preliminary data.</text>
</comment>
<sequence>MGNRQQLFNERFRIYLTSMCHLAKGRFLENGYKKTLHLKKLIFFLDAM</sequence>
<dbReference type="Proteomes" id="UP000004835">
    <property type="component" value="Unassembled WGS sequence"/>
</dbReference>
<protein>
    <submittedName>
        <fullName evidence="1">Uncharacterized protein</fullName>
    </submittedName>
</protein>